<evidence type="ECO:0000313" key="4">
    <source>
        <dbReference type="Proteomes" id="UP001338125"/>
    </source>
</evidence>
<protein>
    <submittedName>
        <fullName evidence="3">Uncharacterized protein</fullName>
    </submittedName>
</protein>
<evidence type="ECO:0000256" key="2">
    <source>
        <dbReference type="SAM" id="Phobius"/>
    </source>
</evidence>
<comment type="caution">
    <text evidence="3">The sequence shown here is derived from an EMBL/GenBank/DDBJ whole genome shotgun (WGS) entry which is preliminary data.</text>
</comment>
<accession>A0ABR0SLF4</accession>
<feature type="region of interest" description="Disordered" evidence="1">
    <location>
        <begin position="224"/>
        <end position="265"/>
    </location>
</feature>
<evidence type="ECO:0000313" key="3">
    <source>
        <dbReference type="EMBL" id="KAK5992994.1"/>
    </source>
</evidence>
<keyword evidence="2" id="KW-1133">Transmembrane helix</keyword>
<proteinExistence type="predicted"/>
<dbReference type="EMBL" id="JAVFKD010000012">
    <property type="protein sequence ID" value="KAK5992994.1"/>
    <property type="molecule type" value="Genomic_DNA"/>
</dbReference>
<gene>
    <name evidence="3" type="ORF">PT974_06419</name>
</gene>
<name>A0ABR0SLF4_9HYPO</name>
<keyword evidence="2" id="KW-0472">Membrane</keyword>
<feature type="transmembrane region" description="Helical" evidence="2">
    <location>
        <begin position="20"/>
        <end position="39"/>
    </location>
</feature>
<feature type="transmembrane region" description="Helical" evidence="2">
    <location>
        <begin position="89"/>
        <end position="111"/>
    </location>
</feature>
<keyword evidence="2" id="KW-0812">Transmembrane</keyword>
<evidence type="ECO:0000256" key="1">
    <source>
        <dbReference type="SAM" id="MobiDB-lite"/>
    </source>
</evidence>
<reference evidence="3 4" key="1">
    <citation type="submission" date="2024-01" db="EMBL/GenBank/DDBJ databases">
        <title>Complete genome of Cladobotryum mycophilum ATHUM6906.</title>
        <authorList>
            <person name="Christinaki A.C."/>
            <person name="Myridakis A.I."/>
            <person name="Kouvelis V.N."/>
        </authorList>
    </citation>
    <scope>NUCLEOTIDE SEQUENCE [LARGE SCALE GENOMIC DNA]</scope>
    <source>
        <strain evidence="3 4">ATHUM6906</strain>
    </source>
</reference>
<dbReference type="Proteomes" id="UP001338125">
    <property type="component" value="Unassembled WGS sequence"/>
</dbReference>
<organism evidence="3 4">
    <name type="scientific">Cladobotryum mycophilum</name>
    <dbReference type="NCBI Taxonomy" id="491253"/>
    <lineage>
        <taxon>Eukaryota</taxon>
        <taxon>Fungi</taxon>
        <taxon>Dikarya</taxon>
        <taxon>Ascomycota</taxon>
        <taxon>Pezizomycotina</taxon>
        <taxon>Sordariomycetes</taxon>
        <taxon>Hypocreomycetidae</taxon>
        <taxon>Hypocreales</taxon>
        <taxon>Hypocreaceae</taxon>
        <taxon>Cladobotryum</taxon>
    </lineage>
</organism>
<sequence>MRSSSDMFKILQNSPLADSLLFIPIYHLFPIALVIIKVHESLKELAHISGLALLNHTTTVVTVESISTSLKPNVDIARDADPDVNTTQLLTFGLLAVFFGFCLGIAVFDMFRKYRSGELRDDARGARDLSVNIVKGTGKGLAKLFKNTWHWVTRHFTKPKHQSKDIGTVQEKSVESMAIIKRLAAKSGTGVVPMTSVAVVEIDTENDTVIETNIQVIVTPPSPMIDSAEKVDAGPEGGDTAETAPAEDAPDLELPESRPSSLYSIDVSAIDRDFDAMPSA</sequence>
<keyword evidence="4" id="KW-1185">Reference proteome</keyword>